<organism evidence="1 2">
    <name type="scientific">Sporomusa malonica</name>
    <dbReference type="NCBI Taxonomy" id="112901"/>
    <lineage>
        <taxon>Bacteria</taxon>
        <taxon>Bacillati</taxon>
        <taxon>Bacillota</taxon>
        <taxon>Negativicutes</taxon>
        <taxon>Selenomonadales</taxon>
        <taxon>Sporomusaceae</taxon>
        <taxon>Sporomusa</taxon>
    </lineage>
</organism>
<dbReference type="EMBL" id="FWXI01000030">
    <property type="protein sequence ID" value="SMD13251.1"/>
    <property type="molecule type" value="Genomic_DNA"/>
</dbReference>
<dbReference type="Proteomes" id="UP000192738">
    <property type="component" value="Unassembled WGS sequence"/>
</dbReference>
<dbReference type="RefSeq" id="WP_084578238.1">
    <property type="nucleotide sequence ID" value="NZ_CP155572.1"/>
</dbReference>
<dbReference type="Pfam" id="PF20292">
    <property type="entry name" value="MC7"/>
    <property type="match status" value="1"/>
</dbReference>
<keyword evidence="2" id="KW-1185">Reference proteome</keyword>
<protein>
    <submittedName>
        <fullName evidence="1">Uncharacterized protein</fullName>
    </submittedName>
</protein>
<sequence length="75" mass="8721">MRFPNKIISYKESTIGKLDVLLEITIKRDVSPLELYEETKENFEDIGDYIETLVCLYALKRASFNAKTGRITYVI</sequence>
<name>A0A1W2EUB9_9FIRM</name>
<accession>A0A1W2EUB9</accession>
<dbReference type="InterPro" id="IPR046900">
    <property type="entry name" value="ABC-3C_MC7"/>
</dbReference>
<dbReference type="STRING" id="112901.SAMN04488500_13040"/>
<gene>
    <name evidence="1" type="ORF">SAMN04488500_13040</name>
</gene>
<proteinExistence type="predicted"/>
<evidence type="ECO:0000313" key="2">
    <source>
        <dbReference type="Proteomes" id="UP000192738"/>
    </source>
</evidence>
<dbReference type="AlphaFoldDB" id="A0A1W2EUB9"/>
<evidence type="ECO:0000313" key="1">
    <source>
        <dbReference type="EMBL" id="SMD13251.1"/>
    </source>
</evidence>
<reference evidence="1 2" key="1">
    <citation type="submission" date="2017-04" db="EMBL/GenBank/DDBJ databases">
        <authorList>
            <person name="Afonso C.L."/>
            <person name="Miller P.J."/>
            <person name="Scott M.A."/>
            <person name="Spackman E."/>
            <person name="Goraichik I."/>
            <person name="Dimitrov K.M."/>
            <person name="Suarez D.L."/>
            <person name="Swayne D.E."/>
        </authorList>
    </citation>
    <scope>NUCLEOTIDE SEQUENCE [LARGE SCALE GENOMIC DNA]</scope>
    <source>
        <strain evidence="1 2">DSM 5090</strain>
    </source>
</reference>